<dbReference type="Proteomes" id="UP000092665">
    <property type="component" value="Unassembled WGS sequence"/>
</dbReference>
<proteinExistence type="predicted"/>
<keyword evidence="1" id="KW-0472">Membrane</keyword>
<dbReference type="EMBL" id="LOIC01000053">
    <property type="protein sequence ID" value="OCA54979.1"/>
    <property type="molecule type" value="Genomic_DNA"/>
</dbReference>
<feature type="transmembrane region" description="Helical" evidence="1">
    <location>
        <begin position="6"/>
        <end position="27"/>
    </location>
</feature>
<dbReference type="AlphaFoldDB" id="A0A1B8YIL9"/>
<protein>
    <submittedName>
        <fullName evidence="2">Uncharacterized protein</fullName>
    </submittedName>
</protein>
<name>A0A1B8YIL9_9GAMM</name>
<feature type="transmembrane region" description="Helical" evidence="1">
    <location>
        <begin position="39"/>
        <end position="62"/>
    </location>
</feature>
<evidence type="ECO:0000256" key="1">
    <source>
        <dbReference type="SAM" id="Phobius"/>
    </source>
</evidence>
<reference evidence="3" key="1">
    <citation type="submission" date="2015-11" db="EMBL/GenBank/DDBJ databases">
        <authorList>
            <person name="Tobias N.J."/>
            <person name="Mishra B."/>
            <person name="Gupta D.K."/>
            <person name="Thines M."/>
            <person name="Stinear T.P."/>
            <person name="Bode H.B."/>
        </authorList>
    </citation>
    <scope>NUCLEOTIDE SEQUENCE [LARGE SCALE GENOMIC DNA]</scope>
    <source>
        <strain evidence="3">PB45.5</strain>
    </source>
</reference>
<organism evidence="2 3">
    <name type="scientific">Photorhabdus namnaonensis</name>
    <dbReference type="NCBI Taxonomy" id="1851568"/>
    <lineage>
        <taxon>Bacteria</taxon>
        <taxon>Pseudomonadati</taxon>
        <taxon>Pseudomonadota</taxon>
        <taxon>Gammaproteobacteria</taxon>
        <taxon>Enterobacterales</taxon>
        <taxon>Morganellaceae</taxon>
        <taxon>Photorhabdus</taxon>
    </lineage>
</organism>
<keyword evidence="1" id="KW-1133">Transmembrane helix</keyword>
<keyword evidence="1" id="KW-0812">Transmembrane</keyword>
<keyword evidence="3" id="KW-1185">Reference proteome</keyword>
<sequence length="71" mass="8363">MIFLLSRLIDTIVFFLLFVIVSYFFILDKNVKKTLISSVAGVIIFILVDIFSPLLFYCFLNLSEFLYYIVH</sequence>
<comment type="caution">
    <text evidence="2">The sequence shown here is derived from an EMBL/GenBank/DDBJ whole genome shotgun (WGS) entry which is preliminary data.</text>
</comment>
<evidence type="ECO:0000313" key="3">
    <source>
        <dbReference type="Proteomes" id="UP000092665"/>
    </source>
</evidence>
<gene>
    <name evidence="2" type="ORF">Phpb_01892</name>
</gene>
<accession>A0A1B8YIL9</accession>
<evidence type="ECO:0000313" key="2">
    <source>
        <dbReference type="EMBL" id="OCA54979.1"/>
    </source>
</evidence>